<accession>A0A098EAJ0</accession>
<organism evidence="1">
    <name type="scientific">groundwater metagenome</name>
    <dbReference type="NCBI Taxonomy" id="717931"/>
    <lineage>
        <taxon>unclassified sequences</taxon>
        <taxon>metagenomes</taxon>
        <taxon>ecological metagenomes</taxon>
    </lineage>
</organism>
<reference evidence="1" key="1">
    <citation type="submission" date="2014-09" db="EMBL/GenBank/DDBJ databases">
        <authorList>
            <person name="Probst J Alexander"/>
        </authorList>
    </citation>
    <scope>NUCLEOTIDE SEQUENCE</scope>
</reference>
<sequence>MCPGCKKVIMEKDNDGLIIEMENKKKVLEKKKMTFCPHRD</sequence>
<protein>
    <submittedName>
        <fullName evidence="1">Uncharacterized protein</fullName>
    </submittedName>
</protein>
<dbReference type="EMBL" id="CCXY01000098">
    <property type="protein sequence ID" value="CEG12015.1"/>
    <property type="molecule type" value="Genomic_DNA"/>
</dbReference>
<name>A0A098EAJ0_9ZZZZ</name>
<dbReference type="AlphaFoldDB" id="A0A098EAJ0"/>
<evidence type="ECO:0000313" key="1">
    <source>
        <dbReference type="EMBL" id="CEG12015.1"/>
    </source>
</evidence>
<proteinExistence type="predicted"/>
<gene>
    <name evidence="1" type="ORF">MSIBF_A1870001</name>
</gene>